<proteinExistence type="predicted"/>
<dbReference type="InterPro" id="IPR049945">
    <property type="entry name" value="AAA_22"/>
</dbReference>
<gene>
    <name evidence="2" type="ORF">WCD58_21770</name>
</gene>
<dbReference type="InterPro" id="IPR036388">
    <property type="entry name" value="WH-like_DNA-bd_sf"/>
</dbReference>
<dbReference type="EMBL" id="JBBEGM010000009">
    <property type="protein sequence ID" value="MEJ2863801.1"/>
    <property type="molecule type" value="Genomic_DNA"/>
</dbReference>
<dbReference type="Pfam" id="PF13401">
    <property type="entry name" value="AAA_22"/>
    <property type="match status" value="1"/>
</dbReference>
<dbReference type="SUPFAM" id="SSF52540">
    <property type="entry name" value="P-loop containing nucleoside triphosphate hydrolases"/>
    <property type="match status" value="1"/>
</dbReference>
<dbReference type="SUPFAM" id="SSF46894">
    <property type="entry name" value="C-terminal effector domain of the bipartite response regulators"/>
    <property type="match status" value="1"/>
</dbReference>
<dbReference type="PROSITE" id="PS50043">
    <property type="entry name" value="HTH_LUXR_2"/>
    <property type="match status" value="1"/>
</dbReference>
<evidence type="ECO:0000259" key="1">
    <source>
        <dbReference type="PROSITE" id="PS50043"/>
    </source>
</evidence>
<dbReference type="RefSeq" id="WP_337705162.1">
    <property type="nucleotide sequence ID" value="NZ_JBBEGM010000009.1"/>
</dbReference>
<keyword evidence="3" id="KW-1185">Reference proteome</keyword>
<dbReference type="PRINTS" id="PR00038">
    <property type="entry name" value="HTHLUXR"/>
</dbReference>
<dbReference type="Proteomes" id="UP001369736">
    <property type="component" value="Unassembled WGS sequence"/>
</dbReference>
<dbReference type="Pfam" id="PF25873">
    <property type="entry name" value="WHD_MalT"/>
    <property type="match status" value="1"/>
</dbReference>
<protein>
    <submittedName>
        <fullName evidence="2">LuxR C-terminal-related transcriptional regulator</fullName>
    </submittedName>
</protein>
<reference evidence="2 3" key="1">
    <citation type="submission" date="2024-03" db="EMBL/GenBank/DDBJ databases">
        <title>Actinomycetospora sp. OC33-EN07, a novel actinomycete isolated from wild orchid (Aerides multiflora).</title>
        <authorList>
            <person name="Suriyachadkun C."/>
        </authorList>
    </citation>
    <scope>NUCLEOTIDE SEQUENCE [LARGE SCALE GENOMIC DNA]</scope>
    <source>
        <strain evidence="2 3">OC33-EN07</strain>
    </source>
</reference>
<dbReference type="InterPro" id="IPR016032">
    <property type="entry name" value="Sig_transdc_resp-reg_C-effctor"/>
</dbReference>
<dbReference type="SMART" id="SM00421">
    <property type="entry name" value="HTH_LUXR"/>
    <property type="match status" value="1"/>
</dbReference>
<comment type="caution">
    <text evidence="2">The sequence shown here is derived from an EMBL/GenBank/DDBJ whole genome shotgun (WGS) entry which is preliminary data.</text>
</comment>
<dbReference type="InterPro" id="IPR027417">
    <property type="entry name" value="P-loop_NTPase"/>
</dbReference>
<dbReference type="InterPro" id="IPR000792">
    <property type="entry name" value="Tscrpt_reg_LuxR_C"/>
</dbReference>
<feature type="domain" description="HTH luxR-type" evidence="1">
    <location>
        <begin position="780"/>
        <end position="845"/>
    </location>
</feature>
<dbReference type="Gene3D" id="1.10.10.10">
    <property type="entry name" value="Winged helix-like DNA-binding domain superfamily/Winged helix DNA-binding domain"/>
    <property type="match status" value="1"/>
</dbReference>
<accession>A0ABU8M9G2</accession>
<dbReference type="InterPro" id="IPR059106">
    <property type="entry name" value="WHD_MalT"/>
</dbReference>
<name>A0ABU8M9G2_9PSEU</name>
<sequence>MPRAKTVVPHAPAQLVDRPALRGVLDARSSGGEQGPVVLVSAPAGYGKTATVAGWVRARDDVDTAWVTLDTADREEASFWSSVLAALHACPGPHRPVPDPADAAALRALVVEALDELPAPVCLVLDDVHEILGHPAVEGLRALVRHPLRRLVLVLCTRVDPPLGLDRLRLDGRLGELRAADLRFSTDEAAALLDLERIDLPPDRVATLVARTEGWPAALRLAALSLRTAPDPTAFVRDFAGDDRSVADYLVDEVLTRLSEREYRVLVATSVRRVVAVDAAVALTDDPGAGDVLAELAAGGGMLTPLDRHGRLFHTHELLRSHILTRLRRRDPEHLAELHRRASAWCEEDGDPVGALEHSTAAGDRSATAALLRRRTADLLARGEFEVLNGTLGTWPAEPRLDLLRAVVDLETGRLDAADRALRTAGASGDETLRRVVEARRAAVHGRPAEGVAAARGIDPDAIPGAALRGIAHATRGTALATVDPARARRECERALEIADRHGFPYLALQAESTLGIARTSEGDPVAMTRSAHAVVERAARHGWVESPWAIAALAILAAADLRRARPARAREHATRALQADAARFPALLLLVSTVLGAAEHDLGDTLDGWRRIRHARMSGDPSALDEHLLALTALHEQETALALGHAAEAHEAVRAVAHRLAGSPDLAFLEARGAWVTARDPGARRLLAPALDDARPPVLLPVLVEAPLLDAEIALTRGERATARRRVRTALERADRLGVTRPLHHLAPPVRLLLAEHAGSFGRVDALVREALALPAAAAAPEPTALTDRERAVLEMLPTQRTAVEIADDLAVSVNTVKTHVRAIYAKLQVDSRRHAVTEARRRGLFDVAR</sequence>
<dbReference type="Gene3D" id="3.40.50.300">
    <property type="entry name" value="P-loop containing nucleotide triphosphate hydrolases"/>
    <property type="match status" value="1"/>
</dbReference>
<dbReference type="CDD" id="cd06170">
    <property type="entry name" value="LuxR_C_like"/>
    <property type="match status" value="1"/>
</dbReference>
<evidence type="ECO:0000313" key="3">
    <source>
        <dbReference type="Proteomes" id="UP001369736"/>
    </source>
</evidence>
<evidence type="ECO:0000313" key="2">
    <source>
        <dbReference type="EMBL" id="MEJ2863801.1"/>
    </source>
</evidence>
<dbReference type="Pfam" id="PF00196">
    <property type="entry name" value="GerE"/>
    <property type="match status" value="1"/>
</dbReference>
<organism evidence="2 3">
    <name type="scientific">Actinomycetospora flava</name>
    <dbReference type="NCBI Taxonomy" id="3129232"/>
    <lineage>
        <taxon>Bacteria</taxon>
        <taxon>Bacillati</taxon>
        <taxon>Actinomycetota</taxon>
        <taxon>Actinomycetes</taxon>
        <taxon>Pseudonocardiales</taxon>
        <taxon>Pseudonocardiaceae</taxon>
        <taxon>Actinomycetospora</taxon>
    </lineage>
</organism>